<evidence type="ECO:0000256" key="1">
    <source>
        <dbReference type="ARBA" id="ARBA00022801"/>
    </source>
</evidence>
<name>A0ABS7DDZ9_9GAMM</name>
<dbReference type="Gene3D" id="3.60.15.10">
    <property type="entry name" value="Ribonuclease Z/Hydroxyacylglutathione hydrolase-like"/>
    <property type="match status" value="1"/>
</dbReference>
<comment type="caution">
    <text evidence="3">The sequence shown here is derived from an EMBL/GenBank/DDBJ whole genome shotgun (WGS) entry which is preliminary data.</text>
</comment>
<dbReference type="InterPro" id="IPR001279">
    <property type="entry name" value="Metallo-B-lactamas"/>
</dbReference>
<proteinExistence type="predicted"/>
<dbReference type="PANTHER" id="PTHR43546:SF9">
    <property type="entry name" value="L-ASCORBATE-6-PHOSPHATE LACTONASE ULAG-RELATED"/>
    <property type="match status" value="1"/>
</dbReference>
<protein>
    <submittedName>
        <fullName evidence="3">MBL fold metallo-hydrolase</fullName>
    </submittedName>
</protein>
<dbReference type="EMBL" id="JAGFNY010000002">
    <property type="protein sequence ID" value="MBW7569531.1"/>
    <property type="molecule type" value="Genomic_DNA"/>
</dbReference>
<evidence type="ECO:0000259" key="2">
    <source>
        <dbReference type="Pfam" id="PF12706"/>
    </source>
</evidence>
<accession>A0ABS7DDZ9</accession>
<dbReference type="PANTHER" id="PTHR43546">
    <property type="entry name" value="UPF0173 METAL-DEPENDENT HYDROLASE MJ1163-RELATED"/>
    <property type="match status" value="1"/>
</dbReference>
<dbReference type="Pfam" id="PF12706">
    <property type="entry name" value="Lactamase_B_2"/>
    <property type="match status" value="1"/>
</dbReference>
<gene>
    <name evidence="3" type="ORF">J5V48_01315</name>
</gene>
<keyword evidence="1" id="KW-0378">Hydrolase</keyword>
<evidence type="ECO:0000313" key="4">
    <source>
        <dbReference type="Proteomes" id="UP000731465"/>
    </source>
</evidence>
<feature type="domain" description="Metallo-beta-lactamase" evidence="2">
    <location>
        <begin position="19"/>
        <end position="223"/>
    </location>
</feature>
<dbReference type="InterPro" id="IPR036866">
    <property type="entry name" value="RibonucZ/Hydroxyglut_hydro"/>
</dbReference>
<sequence>MKFEQIRGATSIVTYAGVRFLVDPMLAKKFSYPDVPTTINCAKGNPTTELPCPVDELFNVDALLVTHLHFDHFDEAAKQLIPKDIPVIVSNSKDAWFMNDIGFKTVINAQGGVTFKDIKISVTDCEHGDGDPVVHKIFKDKGIDGTAHGFVLESQKEKGAFYLTGDTILYERVFEAIEKFRPYVIAVNAACAQMCPSHSIMMGLDDVRVLCRYVKNISIVATHLDCVSHATVSADSLRAYGKLESLTNLFVPAQKECIEF</sequence>
<dbReference type="RefSeq" id="WP_219936163.1">
    <property type="nucleotide sequence ID" value="NZ_JAGFNY010000002.1"/>
</dbReference>
<evidence type="ECO:0000313" key="3">
    <source>
        <dbReference type="EMBL" id="MBW7569531.1"/>
    </source>
</evidence>
<organism evidence="3 4">
    <name type="scientific">Succinivibrio faecicola</name>
    <dbReference type="NCBI Taxonomy" id="2820300"/>
    <lineage>
        <taxon>Bacteria</taxon>
        <taxon>Pseudomonadati</taxon>
        <taxon>Pseudomonadota</taxon>
        <taxon>Gammaproteobacteria</taxon>
        <taxon>Aeromonadales</taxon>
        <taxon>Succinivibrionaceae</taxon>
        <taxon>Succinivibrio</taxon>
    </lineage>
</organism>
<keyword evidence="4" id="KW-1185">Reference proteome</keyword>
<dbReference type="InterPro" id="IPR050114">
    <property type="entry name" value="UPF0173_UPF0282_UlaG_hydrolase"/>
</dbReference>
<dbReference type="SUPFAM" id="SSF56281">
    <property type="entry name" value="Metallo-hydrolase/oxidoreductase"/>
    <property type="match status" value="1"/>
</dbReference>
<reference evidence="3 4" key="1">
    <citation type="submission" date="2021-03" db="EMBL/GenBank/DDBJ databases">
        <title>Succinivibrio sp. nov. isolated from feces of cow.</title>
        <authorList>
            <person name="Choi J.-Y."/>
        </authorList>
    </citation>
    <scope>NUCLEOTIDE SEQUENCE [LARGE SCALE GENOMIC DNA]</scope>
    <source>
        <strain evidence="3 4">AGMB01872</strain>
    </source>
</reference>
<dbReference type="Proteomes" id="UP000731465">
    <property type="component" value="Unassembled WGS sequence"/>
</dbReference>